<dbReference type="OrthoDB" id="3812176at2"/>
<dbReference type="InterPro" id="IPR001347">
    <property type="entry name" value="SIS_dom"/>
</dbReference>
<feature type="domain" description="HTH rpiR-type" evidence="4">
    <location>
        <begin position="4"/>
        <end position="80"/>
    </location>
</feature>
<dbReference type="Gene3D" id="3.40.50.10490">
    <property type="entry name" value="Glucose-6-phosphate isomerase like protein, domain 1"/>
    <property type="match status" value="1"/>
</dbReference>
<evidence type="ECO:0000256" key="2">
    <source>
        <dbReference type="ARBA" id="ARBA00023125"/>
    </source>
</evidence>
<protein>
    <submittedName>
        <fullName evidence="6 7">Transcriptional regulator</fullName>
    </submittedName>
</protein>
<evidence type="ECO:0000256" key="1">
    <source>
        <dbReference type="ARBA" id="ARBA00023015"/>
    </source>
</evidence>
<dbReference type="PROSITE" id="PS51464">
    <property type="entry name" value="SIS"/>
    <property type="match status" value="1"/>
</dbReference>
<dbReference type="InterPro" id="IPR036388">
    <property type="entry name" value="WH-like_DNA-bd_sf"/>
</dbReference>
<dbReference type="InterPro" id="IPR047640">
    <property type="entry name" value="RpiR-like"/>
</dbReference>
<evidence type="ECO:0000313" key="6">
    <source>
        <dbReference type="EMBL" id="GFE06161.1"/>
    </source>
</evidence>
<dbReference type="EMBL" id="CP108473">
    <property type="protein sequence ID" value="WUS21386.1"/>
    <property type="molecule type" value="Genomic_DNA"/>
</dbReference>
<organism evidence="6 8">
    <name type="scientific">Streptomyces caniferus</name>
    <dbReference type="NCBI Taxonomy" id="285557"/>
    <lineage>
        <taxon>Bacteria</taxon>
        <taxon>Bacillati</taxon>
        <taxon>Actinomycetota</taxon>
        <taxon>Actinomycetes</taxon>
        <taxon>Kitasatosporales</taxon>
        <taxon>Streptomycetaceae</taxon>
        <taxon>Streptomyces</taxon>
    </lineage>
</organism>
<sequence length="283" mass="29728">MSQVREWLAELRKGHTASPKIATVLDVIAGQPRLASYASAAEVAERAGVNTATVVRAAQSLGFDGWLSLRAEVRSRYLASLTALEILAERADRSERASARALRQDIASLTLLARSLDPTAVEAFAAAIAGADRTVVVAVGSYAGVGAPLAHLSAVMGYPVVMESQGGVHLANELGRMSPRSCLVVVSFWRLHKEVLRAARVAGSRGATVCVITDSSTSPLAEIATHMLTVPSESGSWFPSIVAGVCAANAVVAELERRGGATVSAALTNMGKIWQEMDLQHES</sequence>
<gene>
    <name evidence="7" type="ORF">OG727_03225</name>
    <name evidence="6" type="ORF">Scani_24290</name>
</gene>
<reference evidence="7" key="2">
    <citation type="submission" date="2022-10" db="EMBL/GenBank/DDBJ databases">
        <title>The complete genomes of actinobacterial strains from the NBC collection.</title>
        <authorList>
            <person name="Joergensen T.S."/>
            <person name="Alvarez Arevalo M."/>
            <person name="Sterndorff E.B."/>
            <person name="Faurdal D."/>
            <person name="Vuksanovic O."/>
            <person name="Mourched A.-S."/>
            <person name="Charusanti P."/>
            <person name="Shaw S."/>
            <person name="Blin K."/>
            <person name="Weber T."/>
        </authorList>
    </citation>
    <scope>NUCLEOTIDE SEQUENCE</scope>
    <source>
        <strain evidence="7">NBC_01256</strain>
    </source>
</reference>
<evidence type="ECO:0000256" key="3">
    <source>
        <dbReference type="ARBA" id="ARBA00023163"/>
    </source>
</evidence>
<dbReference type="InterPro" id="IPR035472">
    <property type="entry name" value="RpiR-like_SIS"/>
</dbReference>
<dbReference type="RefSeq" id="WP_159473437.1">
    <property type="nucleotide sequence ID" value="NZ_BAAATH010000002.1"/>
</dbReference>
<dbReference type="Proteomes" id="UP001432292">
    <property type="component" value="Chromosome"/>
</dbReference>
<dbReference type="Proteomes" id="UP000435837">
    <property type="component" value="Unassembled WGS sequence"/>
</dbReference>
<dbReference type="PANTHER" id="PTHR30514:SF18">
    <property type="entry name" value="RPIR-FAMILY TRANSCRIPTIONAL REGULATOR"/>
    <property type="match status" value="1"/>
</dbReference>
<evidence type="ECO:0000259" key="5">
    <source>
        <dbReference type="PROSITE" id="PS51464"/>
    </source>
</evidence>
<dbReference type="GeneID" id="96640128"/>
<dbReference type="SUPFAM" id="SSF46689">
    <property type="entry name" value="Homeodomain-like"/>
    <property type="match status" value="1"/>
</dbReference>
<dbReference type="EMBL" id="BLIN01000003">
    <property type="protein sequence ID" value="GFE06161.1"/>
    <property type="molecule type" value="Genomic_DNA"/>
</dbReference>
<dbReference type="SUPFAM" id="SSF53697">
    <property type="entry name" value="SIS domain"/>
    <property type="match status" value="1"/>
</dbReference>
<dbReference type="InterPro" id="IPR000281">
    <property type="entry name" value="HTH_RpiR"/>
</dbReference>
<accession>A0A640S6X4</accession>
<dbReference type="GO" id="GO:0003700">
    <property type="term" value="F:DNA-binding transcription factor activity"/>
    <property type="evidence" value="ECO:0007669"/>
    <property type="project" value="InterPro"/>
</dbReference>
<dbReference type="PANTHER" id="PTHR30514">
    <property type="entry name" value="GLUCOKINASE"/>
    <property type="match status" value="1"/>
</dbReference>
<keyword evidence="2" id="KW-0238">DNA-binding</keyword>
<dbReference type="Gene3D" id="1.10.10.10">
    <property type="entry name" value="Winged helix-like DNA-binding domain superfamily/Winged helix DNA-binding domain"/>
    <property type="match status" value="1"/>
</dbReference>
<keyword evidence="9" id="KW-1185">Reference proteome</keyword>
<proteinExistence type="predicted"/>
<evidence type="ECO:0000259" key="4">
    <source>
        <dbReference type="PROSITE" id="PS51071"/>
    </source>
</evidence>
<dbReference type="CDD" id="cd05013">
    <property type="entry name" value="SIS_RpiR"/>
    <property type="match status" value="1"/>
</dbReference>
<dbReference type="GO" id="GO:0003677">
    <property type="term" value="F:DNA binding"/>
    <property type="evidence" value="ECO:0007669"/>
    <property type="project" value="UniProtKB-KW"/>
</dbReference>
<keyword evidence="1" id="KW-0805">Transcription regulation</keyword>
<dbReference type="Pfam" id="PF01380">
    <property type="entry name" value="SIS"/>
    <property type="match status" value="1"/>
</dbReference>
<evidence type="ECO:0000313" key="8">
    <source>
        <dbReference type="Proteomes" id="UP000435837"/>
    </source>
</evidence>
<keyword evidence="3" id="KW-0804">Transcription</keyword>
<feature type="domain" description="SIS" evidence="5">
    <location>
        <begin position="124"/>
        <end position="261"/>
    </location>
</feature>
<dbReference type="GO" id="GO:0097367">
    <property type="term" value="F:carbohydrate derivative binding"/>
    <property type="evidence" value="ECO:0007669"/>
    <property type="project" value="InterPro"/>
</dbReference>
<dbReference type="InterPro" id="IPR009057">
    <property type="entry name" value="Homeodomain-like_sf"/>
</dbReference>
<evidence type="ECO:0000313" key="9">
    <source>
        <dbReference type="Proteomes" id="UP001432292"/>
    </source>
</evidence>
<name>A0A640S6X4_9ACTN</name>
<dbReference type="Pfam" id="PF01418">
    <property type="entry name" value="HTH_6"/>
    <property type="match status" value="1"/>
</dbReference>
<dbReference type="InterPro" id="IPR046348">
    <property type="entry name" value="SIS_dom_sf"/>
</dbReference>
<dbReference type="PROSITE" id="PS51071">
    <property type="entry name" value="HTH_RPIR"/>
    <property type="match status" value="1"/>
</dbReference>
<dbReference type="GO" id="GO:1901135">
    <property type="term" value="P:carbohydrate derivative metabolic process"/>
    <property type="evidence" value="ECO:0007669"/>
    <property type="project" value="InterPro"/>
</dbReference>
<dbReference type="AlphaFoldDB" id="A0A640S6X4"/>
<evidence type="ECO:0000313" key="7">
    <source>
        <dbReference type="EMBL" id="WUS21386.1"/>
    </source>
</evidence>
<reference evidence="6 8" key="1">
    <citation type="submission" date="2019-12" db="EMBL/GenBank/DDBJ databases">
        <title>Whole genome shotgun sequence of Streptomyces caniferus NBRC 15389.</title>
        <authorList>
            <person name="Ichikawa N."/>
            <person name="Kimura A."/>
            <person name="Kitahashi Y."/>
            <person name="Komaki H."/>
            <person name="Tamura T."/>
        </authorList>
    </citation>
    <scope>NUCLEOTIDE SEQUENCE [LARGE SCALE GENOMIC DNA]</scope>
    <source>
        <strain evidence="6 8">NBRC 15389</strain>
    </source>
</reference>